<comment type="caution">
    <text evidence="1">The sequence shown here is derived from an EMBL/GenBank/DDBJ whole genome shotgun (WGS) entry which is preliminary data.</text>
</comment>
<sequence>MIVRIWLEERTMLVNHLFKERSVYGGMAFKCLVVLRVLSLPLSFISKIRCRQLKALMVPKDISSAIAMILFARALGRPCR</sequence>
<accession>A0A8H6ATS1</accession>
<evidence type="ECO:0000313" key="1">
    <source>
        <dbReference type="EMBL" id="KAF5873310.1"/>
    </source>
</evidence>
<keyword evidence="2" id="KW-1185">Reference proteome</keyword>
<dbReference type="GeneID" id="59262642"/>
<dbReference type="Proteomes" id="UP000531561">
    <property type="component" value="Unassembled WGS sequence"/>
</dbReference>
<name>A0A8H6ATS1_9HELO</name>
<organism evidence="1 2">
    <name type="scientific">Botrytis fragariae</name>
    <dbReference type="NCBI Taxonomy" id="1964551"/>
    <lineage>
        <taxon>Eukaryota</taxon>
        <taxon>Fungi</taxon>
        <taxon>Dikarya</taxon>
        <taxon>Ascomycota</taxon>
        <taxon>Pezizomycotina</taxon>
        <taxon>Leotiomycetes</taxon>
        <taxon>Helotiales</taxon>
        <taxon>Sclerotiniaceae</taxon>
        <taxon>Botrytis</taxon>
    </lineage>
</organism>
<dbReference type="RefSeq" id="XP_037192256.1">
    <property type="nucleotide sequence ID" value="XM_037338950.1"/>
</dbReference>
<evidence type="ECO:0000313" key="2">
    <source>
        <dbReference type="Proteomes" id="UP000531561"/>
    </source>
</evidence>
<reference evidence="1 2" key="1">
    <citation type="journal article" date="2020" name="Phytopathology">
        <title>A high-quality genome resource of Botrytis fragariae, a new and rapidly spreading fungal pathogen causing strawberry gray mold in the U.S.A.</title>
        <authorList>
            <person name="Wu Y."/>
            <person name="Saski C.A."/>
            <person name="Schnabel G."/>
            <person name="Xiao S."/>
            <person name="Hu M."/>
        </authorList>
    </citation>
    <scope>NUCLEOTIDE SEQUENCE [LARGE SCALE GENOMIC DNA]</scope>
    <source>
        <strain evidence="1 2">BVB16</strain>
    </source>
</reference>
<dbReference type="EMBL" id="JABFCT010000009">
    <property type="protein sequence ID" value="KAF5873310.1"/>
    <property type="molecule type" value="Genomic_DNA"/>
</dbReference>
<dbReference type="AlphaFoldDB" id="A0A8H6ATS1"/>
<protein>
    <submittedName>
        <fullName evidence="1">Uncharacterized protein</fullName>
    </submittedName>
</protein>
<gene>
    <name evidence="1" type="ORF">Bfra_008592</name>
</gene>
<proteinExistence type="predicted"/>